<dbReference type="HOGENOM" id="CLU_013770_0_0_2"/>
<dbReference type="EMBL" id="CM001436">
    <property type="protein sequence ID" value="EHQ34692.1"/>
    <property type="molecule type" value="Genomic_DNA"/>
</dbReference>
<feature type="compositionally biased region" description="Polar residues" evidence="1">
    <location>
        <begin position="813"/>
        <end position="827"/>
    </location>
</feature>
<sequence>MNFEDAKRRKEEIRENINLLFLPEDVVELRALSDFKTYSGYFKDHDKLSDEAFRLDISGENGIYVTLNEVNPVLYSRRADRIRQLTKKDAATSDADIIRRRFLPVDIDPVRPSGVSSSDDEHNYALKMAEKIAAFLSELGFPEPISADSGNGAHLLYRIDLKNSGDATILIKHCLETLDALFSDEKAVVDKGNYNASRIWKLYGTHARKGDSTEIRPHRRSGIISAADNQETVPKKLLIKLAEAIPGRNRKEIPPAANSEITREGNGANPITVPGGKIPLADWLSAHNIKVRSEKPWQDGTLYILEECPFSSAHKDGAFAIQFENGAVFAGCHHNSCGAGRQRWQELRAMYEGEKTSGRKTVKEQNDNRKTVISSLSGGNDKLPEIIPEENSDSNQDDKSLNDIDTTSAQNSAIEILKNGDPLKFILDTFEKNHVGDRVVAECMAMSVASQSVYNTSGLHVSVSGNSGKGKTHACKTMLKLLPEDFKLSGTVSDKALYYNPNLKAGTIFWFDDTALSDDFQEIIKNSTSNFTESIEHMTLTTERKLKICRIPERCVWWLSKVEDAGDDQVLNRMLTVWIDDSHRQDEDVLKHIKRSEAEGIPETAEHEGIPVCREIWRILKERQVYVRIPFAERIRFSDVHNRRNPTMLFDLIKSHALLFSMQRETPKEDPDVKYIDADESDFYAALKLYKKISRDNGDMSSNLTKNEANTLAVMEKMEWNFVTVGMIQEALGFSYYQVRRVFHGYSARGLKYAGLLEKCPAISLDEMVYPEECEFGTARKKVRRYSFNYQTYREWITSPNISLDGDGRNSGGDINNNRQGTISKNP</sequence>
<evidence type="ECO:0000256" key="1">
    <source>
        <dbReference type="SAM" id="MobiDB-lite"/>
    </source>
</evidence>
<evidence type="ECO:0000313" key="3">
    <source>
        <dbReference type="Proteomes" id="UP000005741"/>
    </source>
</evidence>
<proteinExistence type="predicted"/>
<keyword evidence="3" id="KW-1185">Reference proteome</keyword>
<dbReference type="RefSeq" id="WP_004076378.1">
    <property type="nucleotide sequence ID" value="NZ_CM001436.1"/>
</dbReference>
<name>H1Z2V3_9EURY</name>
<gene>
    <name evidence="2" type="ORF">Metlim_0558</name>
</gene>
<dbReference type="OrthoDB" id="117814at2157"/>
<dbReference type="InParanoid" id="H1Z2V3"/>
<protein>
    <submittedName>
        <fullName evidence="2">Uncharacterized protein</fullName>
    </submittedName>
</protein>
<dbReference type="PATRIC" id="fig|937775.9.peg.655"/>
<accession>H1Z2V3</accession>
<feature type="region of interest" description="Disordered" evidence="1">
    <location>
        <begin position="250"/>
        <end position="270"/>
    </location>
</feature>
<dbReference type="STRING" id="937775.Metlim_0558"/>
<reference evidence="2 3" key="1">
    <citation type="submission" date="2011-10" db="EMBL/GenBank/DDBJ databases">
        <title>The Improved High-Quality Draft genome of Methanoplanus limicola DSM 2279.</title>
        <authorList>
            <consortium name="US DOE Joint Genome Institute (JGI-PGF)"/>
            <person name="Lucas S."/>
            <person name="Copeland A."/>
            <person name="Lapidus A."/>
            <person name="Glavina del Rio T."/>
            <person name="Dalin E."/>
            <person name="Tice H."/>
            <person name="Bruce D."/>
            <person name="Goodwin L."/>
            <person name="Pitluck S."/>
            <person name="Peters L."/>
            <person name="Mikhailova N."/>
            <person name="Lu M."/>
            <person name="Kyrpides N."/>
            <person name="Mavromatis K."/>
            <person name="Ivanova N."/>
            <person name="Markowitz V."/>
            <person name="Cheng J.-F."/>
            <person name="Hugenholtz P."/>
            <person name="Woyke T."/>
            <person name="Wu D."/>
            <person name="Wirth R."/>
            <person name="Brambilla E.-M."/>
            <person name="Klenk H.-P."/>
            <person name="Eisen J.A."/>
        </authorList>
    </citation>
    <scope>NUCLEOTIDE SEQUENCE [LARGE SCALE GENOMIC DNA]</scope>
    <source>
        <strain evidence="2 3">DSM 2279</strain>
    </source>
</reference>
<dbReference type="Proteomes" id="UP000005741">
    <property type="component" value="Chromosome"/>
</dbReference>
<organism evidence="2 3">
    <name type="scientific">Methanoplanus limicola DSM 2279</name>
    <dbReference type="NCBI Taxonomy" id="937775"/>
    <lineage>
        <taxon>Archaea</taxon>
        <taxon>Methanobacteriati</taxon>
        <taxon>Methanobacteriota</taxon>
        <taxon>Stenosarchaea group</taxon>
        <taxon>Methanomicrobia</taxon>
        <taxon>Methanomicrobiales</taxon>
        <taxon>Methanomicrobiaceae</taxon>
        <taxon>Methanoplanus</taxon>
    </lineage>
</organism>
<dbReference type="AlphaFoldDB" id="H1Z2V3"/>
<feature type="region of interest" description="Disordered" evidence="1">
    <location>
        <begin position="805"/>
        <end position="827"/>
    </location>
</feature>
<feature type="compositionally biased region" description="Basic and acidic residues" evidence="1">
    <location>
        <begin position="355"/>
        <end position="370"/>
    </location>
</feature>
<evidence type="ECO:0000313" key="2">
    <source>
        <dbReference type="EMBL" id="EHQ34692.1"/>
    </source>
</evidence>
<feature type="region of interest" description="Disordered" evidence="1">
    <location>
        <begin position="355"/>
        <end position="404"/>
    </location>
</feature>